<feature type="region of interest" description="Disordered" evidence="1">
    <location>
        <begin position="1"/>
        <end position="27"/>
    </location>
</feature>
<proteinExistence type="predicted"/>
<dbReference type="EMBL" id="JAHLUH010000017">
    <property type="protein sequence ID" value="KAG7724402.1"/>
    <property type="molecule type" value="Genomic_DNA"/>
</dbReference>
<dbReference type="Proteomes" id="UP000697297">
    <property type="component" value="Unassembled WGS sequence"/>
</dbReference>
<dbReference type="AlphaFoldDB" id="A0AAN6D1G0"/>
<accession>A0AAN6D1G0</accession>
<feature type="compositionally biased region" description="Basic residues" evidence="1">
    <location>
        <begin position="14"/>
        <end position="23"/>
    </location>
</feature>
<sequence>MLFSRDFGTDPRRKVYGHHRRDHKRGEVDAEEVECLCDGESVGRALKVHVDQTAQRGERRVEARQLENELKHNKKLEPERRLGTQEVFVSGYMEVAQLPLDIQLPGTRHCQSGIHQHGDRDVE</sequence>
<gene>
    <name evidence="2" type="ORF">KL933_004906</name>
    <name evidence="3" type="ORF">KL946_004865</name>
</gene>
<name>A0AAN6D1G0_9ASCO</name>
<reference evidence="2 4" key="1">
    <citation type="journal article" date="2021" name="G3 (Bethesda)">
        <title>Genomic diversity, chromosomal rearrangements, and interspecies hybridization in the ogataea polymorpha species complex.</title>
        <authorList>
            <person name="Hanson S.J."/>
            <person name="Cinneide E.O."/>
            <person name="Salzberg L.I."/>
            <person name="Wolfe K.H."/>
            <person name="McGowan J."/>
            <person name="Fitzpatrick D.A."/>
            <person name="Matlin K."/>
        </authorList>
    </citation>
    <scope>NUCLEOTIDE SEQUENCE</scope>
    <source>
        <strain evidence="3">81-436-3</strain>
        <strain evidence="2">83-405-1</strain>
    </source>
</reference>
<dbReference type="Proteomes" id="UP000738402">
    <property type="component" value="Unassembled WGS sequence"/>
</dbReference>
<protein>
    <submittedName>
        <fullName evidence="2">Uncharacterized protein</fullName>
    </submittedName>
</protein>
<evidence type="ECO:0000313" key="5">
    <source>
        <dbReference type="Proteomes" id="UP000738402"/>
    </source>
</evidence>
<comment type="caution">
    <text evidence="2">The sequence shown here is derived from an EMBL/GenBank/DDBJ whole genome shotgun (WGS) entry which is preliminary data.</text>
</comment>
<keyword evidence="4" id="KW-1185">Reference proteome</keyword>
<evidence type="ECO:0000313" key="4">
    <source>
        <dbReference type="Proteomes" id="UP000697297"/>
    </source>
</evidence>
<evidence type="ECO:0000313" key="3">
    <source>
        <dbReference type="EMBL" id="KAG7762218.1"/>
    </source>
</evidence>
<evidence type="ECO:0000313" key="2">
    <source>
        <dbReference type="EMBL" id="KAG7724402.1"/>
    </source>
</evidence>
<dbReference type="EMBL" id="JAHLUN010000016">
    <property type="protein sequence ID" value="KAG7762218.1"/>
    <property type="molecule type" value="Genomic_DNA"/>
</dbReference>
<organism evidence="2 5">
    <name type="scientific">Ogataea haglerorum</name>
    <dbReference type="NCBI Taxonomy" id="1937702"/>
    <lineage>
        <taxon>Eukaryota</taxon>
        <taxon>Fungi</taxon>
        <taxon>Dikarya</taxon>
        <taxon>Ascomycota</taxon>
        <taxon>Saccharomycotina</taxon>
        <taxon>Pichiomycetes</taxon>
        <taxon>Pichiales</taxon>
        <taxon>Pichiaceae</taxon>
        <taxon>Ogataea</taxon>
    </lineage>
</organism>
<evidence type="ECO:0000256" key="1">
    <source>
        <dbReference type="SAM" id="MobiDB-lite"/>
    </source>
</evidence>